<feature type="compositionally biased region" description="Basic and acidic residues" evidence="1">
    <location>
        <begin position="81"/>
        <end position="104"/>
    </location>
</feature>
<feature type="chain" id="PRO_5047269237" description="Lipoprotein" evidence="2">
    <location>
        <begin position="21"/>
        <end position="104"/>
    </location>
</feature>
<gene>
    <name evidence="3" type="ORF">HNO84_19760</name>
</gene>
<proteinExistence type="predicted"/>
<dbReference type="RefSeq" id="WP_175354828.1">
    <property type="nucleotide sequence ID" value="NZ_JABFMT010000029.1"/>
</dbReference>
<name>A0ABX2M1I9_9BURK</name>
<dbReference type="EMBL" id="JABFMT010000029">
    <property type="protein sequence ID" value="NUU03854.1"/>
    <property type="molecule type" value="Genomic_DNA"/>
</dbReference>
<evidence type="ECO:0000256" key="1">
    <source>
        <dbReference type="SAM" id="MobiDB-lite"/>
    </source>
</evidence>
<reference evidence="3 4" key="1">
    <citation type="journal article" date="2020" name="Front. Plant Sci.">
        <title>Isolation of Rhizosphere Bacteria That Improve Quality and Water Stress Tolerance in Greenhouse Ornamentals.</title>
        <authorList>
            <person name="Nordstedt N.P."/>
            <person name="Jones M.L."/>
        </authorList>
    </citation>
    <scope>NUCLEOTIDE SEQUENCE [LARGE SCALE GENOMIC DNA]</scope>
    <source>
        <strain evidence="3 4">C6C2</strain>
    </source>
</reference>
<comment type="caution">
    <text evidence="3">The sequence shown here is derived from an EMBL/GenBank/DDBJ whole genome shotgun (WGS) entry which is preliminary data.</text>
</comment>
<dbReference type="PROSITE" id="PS51257">
    <property type="entry name" value="PROKAR_LIPOPROTEIN"/>
    <property type="match status" value="1"/>
</dbReference>
<sequence length="104" mass="11786">MKARNAIRILAVFMCSALSACDKGASEAVKSLAYYKGHTTEANTVFVKCQELQNNELSQMAPAQRLDWEGSPQGINCKNASDARSESNYRQYQERMREEAKKYR</sequence>
<evidence type="ECO:0000256" key="2">
    <source>
        <dbReference type="SAM" id="SignalP"/>
    </source>
</evidence>
<feature type="signal peptide" evidence="2">
    <location>
        <begin position="1"/>
        <end position="20"/>
    </location>
</feature>
<protein>
    <recommendedName>
        <fullName evidence="5">Lipoprotein</fullName>
    </recommendedName>
</protein>
<organism evidence="3 4">
    <name type="scientific">Herbaspirillum robiniae</name>
    <dbReference type="NCBI Taxonomy" id="2014887"/>
    <lineage>
        <taxon>Bacteria</taxon>
        <taxon>Pseudomonadati</taxon>
        <taxon>Pseudomonadota</taxon>
        <taxon>Betaproteobacteria</taxon>
        <taxon>Burkholderiales</taxon>
        <taxon>Oxalobacteraceae</taxon>
        <taxon>Herbaspirillum</taxon>
    </lineage>
</organism>
<accession>A0ABX2M1I9</accession>
<evidence type="ECO:0000313" key="3">
    <source>
        <dbReference type="EMBL" id="NUU03854.1"/>
    </source>
</evidence>
<keyword evidence="4" id="KW-1185">Reference proteome</keyword>
<dbReference type="Proteomes" id="UP000536746">
    <property type="component" value="Unassembled WGS sequence"/>
</dbReference>
<evidence type="ECO:0008006" key="5">
    <source>
        <dbReference type="Google" id="ProtNLM"/>
    </source>
</evidence>
<keyword evidence="2" id="KW-0732">Signal</keyword>
<evidence type="ECO:0000313" key="4">
    <source>
        <dbReference type="Proteomes" id="UP000536746"/>
    </source>
</evidence>
<feature type="region of interest" description="Disordered" evidence="1">
    <location>
        <begin position="68"/>
        <end position="104"/>
    </location>
</feature>